<evidence type="ECO:0000313" key="4">
    <source>
        <dbReference type="WBParaSite" id="SBAD_0000072301-mRNA-1"/>
    </source>
</evidence>
<dbReference type="Proteomes" id="UP000270296">
    <property type="component" value="Unassembled WGS sequence"/>
</dbReference>
<reference evidence="2 3" key="2">
    <citation type="submission" date="2018-11" db="EMBL/GenBank/DDBJ databases">
        <authorList>
            <consortium name="Pathogen Informatics"/>
        </authorList>
    </citation>
    <scope>NUCLEOTIDE SEQUENCE [LARGE SCALE GENOMIC DNA]</scope>
</reference>
<evidence type="ECO:0000313" key="3">
    <source>
        <dbReference type="Proteomes" id="UP000270296"/>
    </source>
</evidence>
<accession>A0A183IAQ6</accession>
<gene>
    <name evidence="2" type="ORF">SBAD_LOCUS699</name>
</gene>
<name>A0A183IAQ6_9BILA</name>
<evidence type="ECO:0000313" key="2">
    <source>
        <dbReference type="EMBL" id="VDO87361.1"/>
    </source>
</evidence>
<reference evidence="4" key="1">
    <citation type="submission" date="2016-06" db="UniProtKB">
        <authorList>
            <consortium name="WormBaseParasite"/>
        </authorList>
    </citation>
    <scope>IDENTIFICATION</scope>
</reference>
<keyword evidence="3" id="KW-1185">Reference proteome</keyword>
<dbReference type="WBParaSite" id="SBAD_0000072301-mRNA-1">
    <property type="protein sequence ID" value="SBAD_0000072301-mRNA-1"/>
    <property type="gene ID" value="SBAD_0000072301"/>
</dbReference>
<dbReference type="EMBL" id="UZAM01003101">
    <property type="protein sequence ID" value="VDO87361.1"/>
    <property type="molecule type" value="Genomic_DNA"/>
</dbReference>
<organism evidence="4">
    <name type="scientific">Soboliphyme baturini</name>
    <dbReference type="NCBI Taxonomy" id="241478"/>
    <lineage>
        <taxon>Eukaryota</taxon>
        <taxon>Metazoa</taxon>
        <taxon>Ecdysozoa</taxon>
        <taxon>Nematoda</taxon>
        <taxon>Enoplea</taxon>
        <taxon>Dorylaimia</taxon>
        <taxon>Dioctophymatida</taxon>
        <taxon>Dioctophymatoidea</taxon>
        <taxon>Soboliphymatidae</taxon>
        <taxon>Soboliphyme</taxon>
    </lineage>
</organism>
<protein>
    <submittedName>
        <fullName evidence="2 4">Uncharacterized protein</fullName>
    </submittedName>
</protein>
<evidence type="ECO:0000256" key="1">
    <source>
        <dbReference type="SAM" id="MobiDB-lite"/>
    </source>
</evidence>
<feature type="region of interest" description="Disordered" evidence="1">
    <location>
        <begin position="1"/>
        <end position="40"/>
    </location>
</feature>
<proteinExistence type="predicted"/>
<sequence length="40" mass="4596">MPKVKTFRSRRPALSTKPKPKCQASTRRDSLRMAPVRRGV</sequence>
<dbReference type="AlphaFoldDB" id="A0A183IAQ6"/>
<feature type="compositionally biased region" description="Basic residues" evidence="1">
    <location>
        <begin position="1"/>
        <end position="11"/>
    </location>
</feature>